<dbReference type="Gene3D" id="1.20.1280.50">
    <property type="match status" value="1"/>
</dbReference>
<dbReference type="STRING" id="1108050.A0A0B7FW30"/>
<sequence length="488" mass="55791">MDESSMNWQARELDSRQRPVNSLPPEVISNIFTLCRSANKLPWDMRDTTTRGSLDLFCQTTLPAVCRYWRSIALHTPALWSQVTLSDSPPFRFSALCLSRSGDAPLDIEIRMADKHWDQSDSWAPEAHQALPFVVTHGGLTSRWRSCWIQAHSLPAHLATLSFIMQSHLPVLKYLELDYRGPAYTSRRFESGVYSNFISTGSLFYDPPASRLRVAILRSIPNTCLFRHLDVLQLTELAYLELDFCWPLPKLEQLNGLLAVCPRLVSLFLDSMLEFHFENGPYILEGPTELPMVRLPMLQSLALKHTIHSSISWELGLLKMLDAPDVKSFQLYLASNRTLEANPIVDYIANQDKANDPRPMFPLLTDLGFFAQWDITSDLRKLLSTHPDVTTLILPEFPELTALMEAPWLAPSLALLSVETKEYDILRNLLILRRRECLPLKTVELKKHTGIWAMSLEEKKELEDLANLVLVDELEDRMFSMLVLDKSN</sequence>
<feature type="region of interest" description="Disordered" evidence="1">
    <location>
        <begin position="1"/>
        <end position="21"/>
    </location>
</feature>
<proteinExistence type="predicted"/>
<evidence type="ECO:0000256" key="1">
    <source>
        <dbReference type="SAM" id="MobiDB-lite"/>
    </source>
</evidence>
<reference evidence="2 3" key="1">
    <citation type="submission" date="2014-11" db="EMBL/GenBank/DDBJ databases">
        <authorList>
            <person name="Wibberg Daniel"/>
        </authorList>
    </citation>
    <scope>NUCLEOTIDE SEQUENCE [LARGE SCALE GENOMIC DNA]</scope>
    <source>
        <strain evidence="2">Rhizoctonia solani AG1-IB 7/3/14</strain>
    </source>
</reference>
<dbReference type="EMBL" id="LN679104">
    <property type="protein sequence ID" value="CEL61054.1"/>
    <property type="molecule type" value="Genomic_DNA"/>
</dbReference>
<organism evidence="2 3">
    <name type="scientific">Thanatephorus cucumeris (strain AG1-IB / isolate 7/3/14)</name>
    <name type="common">Lettuce bottom rot fungus</name>
    <name type="synonym">Rhizoctonia solani</name>
    <dbReference type="NCBI Taxonomy" id="1108050"/>
    <lineage>
        <taxon>Eukaryota</taxon>
        <taxon>Fungi</taxon>
        <taxon>Dikarya</taxon>
        <taxon>Basidiomycota</taxon>
        <taxon>Agaricomycotina</taxon>
        <taxon>Agaricomycetes</taxon>
        <taxon>Cantharellales</taxon>
        <taxon>Ceratobasidiaceae</taxon>
        <taxon>Rhizoctonia</taxon>
        <taxon>Rhizoctonia solani AG-1</taxon>
    </lineage>
</organism>
<evidence type="ECO:0000313" key="3">
    <source>
        <dbReference type="Proteomes" id="UP000059188"/>
    </source>
</evidence>
<gene>
    <name evidence="2" type="ORF">RSOLAG1IB_04294</name>
</gene>
<name>A0A0B7FW30_THACB</name>
<protein>
    <submittedName>
        <fullName evidence="2">Uncharacterized protein</fullName>
    </submittedName>
</protein>
<dbReference type="OrthoDB" id="2269034at2759"/>
<keyword evidence="3" id="KW-1185">Reference proteome</keyword>
<dbReference type="AlphaFoldDB" id="A0A0B7FW30"/>
<dbReference type="Proteomes" id="UP000059188">
    <property type="component" value="Unassembled WGS sequence"/>
</dbReference>
<evidence type="ECO:0000313" key="2">
    <source>
        <dbReference type="EMBL" id="CEL61054.1"/>
    </source>
</evidence>
<accession>A0A0B7FW30</accession>